<evidence type="ECO:0000256" key="4">
    <source>
        <dbReference type="ARBA" id="ARBA00022490"/>
    </source>
</evidence>
<organism evidence="14 15">
    <name type="scientific">Eleutherodactylus coqui</name>
    <name type="common">Puerto Rican coqui</name>
    <dbReference type="NCBI Taxonomy" id="57060"/>
    <lineage>
        <taxon>Eukaryota</taxon>
        <taxon>Metazoa</taxon>
        <taxon>Chordata</taxon>
        <taxon>Craniata</taxon>
        <taxon>Vertebrata</taxon>
        <taxon>Euteleostomi</taxon>
        <taxon>Amphibia</taxon>
        <taxon>Batrachia</taxon>
        <taxon>Anura</taxon>
        <taxon>Neobatrachia</taxon>
        <taxon>Hyloidea</taxon>
        <taxon>Eleutherodactylidae</taxon>
        <taxon>Eleutherodactylinae</taxon>
        <taxon>Eleutherodactylus</taxon>
        <taxon>Eleutherodactylus</taxon>
    </lineage>
</organism>
<dbReference type="AlphaFoldDB" id="A0A8J6EAT4"/>
<feature type="compositionally biased region" description="Pro residues" evidence="12">
    <location>
        <begin position="204"/>
        <end position="216"/>
    </location>
</feature>
<dbReference type="Pfam" id="PF18016">
    <property type="entry name" value="SAM_3"/>
    <property type="match status" value="1"/>
</dbReference>
<feature type="compositionally biased region" description="Pro residues" evidence="12">
    <location>
        <begin position="581"/>
        <end position="594"/>
    </location>
</feature>
<comment type="caution">
    <text evidence="14">The sequence shown here is derived from an EMBL/GenBank/DDBJ whole genome shotgun (WGS) entry which is preliminary data.</text>
</comment>
<evidence type="ECO:0000256" key="1">
    <source>
        <dbReference type="ARBA" id="ARBA00004496"/>
    </source>
</evidence>
<keyword evidence="15" id="KW-1185">Reference proteome</keyword>
<dbReference type="InterPro" id="IPR011993">
    <property type="entry name" value="PH-like_dom_sf"/>
</dbReference>
<accession>A0A8J6EAT4</accession>
<dbReference type="InterPro" id="IPR006020">
    <property type="entry name" value="PTB/PI_dom"/>
</dbReference>
<dbReference type="CDD" id="cd01210">
    <property type="entry name" value="PTB_EPS8"/>
    <property type="match status" value="1"/>
</dbReference>
<evidence type="ECO:0000256" key="2">
    <source>
        <dbReference type="ARBA" id="ARBA00006197"/>
    </source>
</evidence>
<comment type="subcellular location">
    <subcellularLocation>
        <location evidence="1">Cytoplasm</location>
    </subcellularLocation>
</comment>
<evidence type="ECO:0000256" key="5">
    <source>
        <dbReference type="ARBA" id="ARBA00022553"/>
    </source>
</evidence>
<dbReference type="SUPFAM" id="SSF50044">
    <property type="entry name" value="SH3-domain"/>
    <property type="match status" value="1"/>
</dbReference>
<dbReference type="SMART" id="SM00462">
    <property type="entry name" value="PTB"/>
    <property type="match status" value="1"/>
</dbReference>
<sequence length="774" mass="86628">MNGHLSNYYQGGLRNASPELSGYDLSSAKSEKTGRPSAKSLYEQRKSYARDSIMSETSQYHVEHLTTFIMDRKDAVLTIDDGIRKLKLLDAKGKVWTQDMHLQVDDKAVSLYDIETKTELENFPVGTIQHCKAVMNSCRYNSILALVCKEPTQSKADLHLFQCDEVKASAIHQDIYSAMVDSKGGKLRTRPETLRTISAGDNKVPPPPQSPAPQPPGSVTQVDVRSRVAAWSAWALEYGDNDRYRQSVDQEESAQMAEARIDRDVQILNHVLDDIEFFIMKLQKAAEAFSELSKRRKSRKKKGPGEGVLTLRAKPPSQEEFIDCFQKFKHGFNLLAKLKSHIQNPSAAELVHFLFTPLSMMVETTGGPELAKSVLSPLLIKDAIDFLNFVLNHEEKNLWLSLGDTWSKSRTEWPKDHFIPPYIPRFRNGWEPPLINFGNVPKEPERNHIVETLTNLPEPKQEARGLPQEISHSTDLPRPDRTQETALPKKSAICKYDFVARNLNELSVLKDDVVEVMDDRKQWWKVRNSSGSSGFVPNNILEVINPEEPSLGRLEPAYSQTIQKQKSEFTAKQMEPNVTAPSPPPTPVPPPPGISIPTSRSYPSGKLVSRQSSTSSDSGGSGVRDPQGTKLFDRRKSQMEEVQDELAHRLTIGRNAAQRKFTVPRQNAPAVNISYTSPAEDVKTWLLAKGFSSVTIDCLGVLTGAQLFSLTKDELKTVCPEGPRVYNQVTVQKAALEKMNGSSELQEIMRRRQEKINAAASDSGVESFDEGNNH</sequence>
<dbReference type="InterPro" id="IPR013761">
    <property type="entry name" value="SAM/pointed_sf"/>
</dbReference>
<dbReference type="GO" id="GO:0031982">
    <property type="term" value="C:vesicle"/>
    <property type="evidence" value="ECO:0007669"/>
    <property type="project" value="TreeGrafter"/>
</dbReference>
<dbReference type="InterPro" id="IPR041418">
    <property type="entry name" value="SAM_3"/>
</dbReference>
<evidence type="ECO:0000313" key="15">
    <source>
        <dbReference type="Proteomes" id="UP000770717"/>
    </source>
</evidence>
<dbReference type="FunFam" id="2.30.29.30:FF:000261">
    <property type="entry name" value="Epidermal growth factor receptor kinase substrate 8-like protein 1"/>
    <property type="match status" value="1"/>
</dbReference>
<gene>
    <name evidence="14" type="ORF">GDO78_019229</name>
</gene>
<dbReference type="GO" id="GO:0035023">
    <property type="term" value="P:regulation of Rho protein signal transduction"/>
    <property type="evidence" value="ECO:0007669"/>
    <property type="project" value="TreeGrafter"/>
</dbReference>
<evidence type="ECO:0000256" key="12">
    <source>
        <dbReference type="SAM" id="MobiDB-lite"/>
    </source>
</evidence>
<dbReference type="GO" id="GO:0005737">
    <property type="term" value="C:cytoplasm"/>
    <property type="evidence" value="ECO:0007669"/>
    <property type="project" value="UniProtKB-SubCell"/>
</dbReference>
<evidence type="ECO:0000256" key="7">
    <source>
        <dbReference type="ARBA" id="ARBA00058563"/>
    </source>
</evidence>
<dbReference type="PANTHER" id="PTHR12287">
    <property type="entry name" value="EPIDERMAL GROWTH FACTOR RECEPTOR KINASE SUBSTRATE EPS8-RELATED PROTEIN"/>
    <property type="match status" value="1"/>
</dbReference>
<dbReference type="SUPFAM" id="SSF50729">
    <property type="entry name" value="PH domain-like"/>
    <property type="match status" value="1"/>
</dbReference>
<comment type="similarity">
    <text evidence="2">Belongs to the EPS8 family.</text>
</comment>
<evidence type="ECO:0000256" key="3">
    <source>
        <dbReference type="ARBA" id="ARBA00022443"/>
    </source>
</evidence>
<evidence type="ECO:0000256" key="11">
    <source>
        <dbReference type="PROSITE-ProRule" id="PRU00192"/>
    </source>
</evidence>
<comment type="subunit">
    <text evidence="8">Interacts with ABI1. Part of a complex that contains SOS1, ABI1 and EPS8L2. Associates with F-actin.</text>
</comment>
<dbReference type="InterPro" id="IPR001452">
    <property type="entry name" value="SH3_domain"/>
</dbReference>
<dbReference type="FunFam" id="2.30.30.40:FF:000071">
    <property type="entry name" value="Epidermal growth factor receptor kinase substrate 8"/>
    <property type="match status" value="1"/>
</dbReference>
<dbReference type="InterPro" id="IPR033928">
    <property type="entry name" value="EPS8_PTB"/>
</dbReference>
<dbReference type="InterPro" id="IPR035462">
    <property type="entry name" value="Eps8_SH3"/>
</dbReference>
<comment type="function">
    <text evidence="7">Stimulates guanine exchange activity of SOS1. May play a role in membrane ruffling and remodeling of the actin cytoskeleton.</text>
</comment>
<keyword evidence="6" id="KW-0175">Coiled coil</keyword>
<keyword evidence="5" id="KW-0597">Phosphoprotein</keyword>
<dbReference type="SMART" id="SM00326">
    <property type="entry name" value="SH3"/>
    <property type="match status" value="1"/>
</dbReference>
<dbReference type="GO" id="GO:0007266">
    <property type="term" value="P:Rho protein signal transduction"/>
    <property type="evidence" value="ECO:0007669"/>
    <property type="project" value="TreeGrafter"/>
</dbReference>
<feature type="region of interest" description="Disordered" evidence="12">
    <location>
        <begin position="458"/>
        <end position="486"/>
    </location>
</feature>
<dbReference type="Gene3D" id="2.30.30.40">
    <property type="entry name" value="SH3 Domains"/>
    <property type="match status" value="1"/>
</dbReference>
<dbReference type="InterPro" id="IPR036028">
    <property type="entry name" value="SH3-like_dom_sf"/>
</dbReference>
<name>A0A8J6EAT4_ELECQ</name>
<dbReference type="CDD" id="cd11764">
    <property type="entry name" value="SH3_Eps8"/>
    <property type="match status" value="1"/>
</dbReference>
<feature type="region of interest" description="Disordered" evidence="12">
    <location>
        <begin position="196"/>
        <end position="221"/>
    </location>
</feature>
<dbReference type="OrthoDB" id="4680325at2759"/>
<reference evidence="14" key="1">
    <citation type="thesis" date="2020" institute="ProQuest LLC" country="789 East Eisenhower Parkway, Ann Arbor, MI, USA">
        <title>Comparative Genomics and Chromosome Evolution.</title>
        <authorList>
            <person name="Mudd A.B."/>
        </authorList>
    </citation>
    <scope>NUCLEOTIDE SEQUENCE</scope>
    <source>
        <strain evidence="14">HN-11 Male</strain>
        <tissue evidence="14">Kidney and liver</tissue>
    </source>
</reference>
<dbReference type="InterPro" id="IPR013625">
    <property type="entry name" value="PTB"/>
</dbReference>
<dbReference type="Pfam" id="PF00018">
    <property type="entry name" value="SH3_1"/>
    <property type="match status" value="1"/>
</dbReference>
<dbReference type="FunFam" id="1.10.150.50:FF:000023">
    <property type="entry name" value="Epidermal growth factor receptor kinase substrate 8"/>
    <property type="match status" value="1"/>
</dbReference>
<evidence type="ECO:0000313" key="14">
    <source>
        <dbReference type="EMBL" id="KAG9464903.1"/>
    </source>
</evidence>
<evidence type="ECO:0000256" key="8">
    <source>
        <dbReference type="ARBA" id="ARBA00065375"/>
    </source>
</evidence>
<protein>
    <recommendedName>
        <fullName evidence="9">Epidermal growth factor receptor kinase substrate 8-like protein 1</fullName>
    </recommendedName>
    <alternativeName>
        <fullName evidence="10">Epidermal growth factor receptor pathway substrate 8-related protein 1</fullName>
    </alternativeName>
</protein>
<dbReference type="Proteomes" id="UP000770717">
    <property type="component" value="Unassembled WGS sequence"/>
</dbReference>
<dbReference type="InterPro" id="IPR055093">
    <property type="entry name" value="EPS8_2nd"/>
</dbReference>
<dbReference type="Pfam" id="PF08416">
    <property type="entry name" value="PTB"/>
    <property type="match status" value="1"/>
</dbReference>
<keyword evidence="3 11" id="KW-0728">SH3 domain</keyword>
<keyword evidence="4" id="KW-0963">Cytoplasm</keyword>
<dbReference type="PANTHER" id="PTHR12287:SF21">
    <property type="entry name" value="EPIDERMAL GROWTH FACTOR RECEPTOR KINASE SUBSTRATE 8"/>
    <property type="match status" value="1"/>
</dbReference>
<feature type="region of interest" description="Disordered" evidence="12">
    <location>
        <begin position="575"/>
        <end position="634"/>
    </location>
</feature>
<dbReference type="EMBL" id="WNTK01003735">
    <property type="protein sequence ID" value="KAG9464903.1"/>
    <property type="molecule type" value="Genomic_DNA"/>
</dbReference>
<dbReference type="Gene3D" id="2.30.29.30">
    <property type="entry name" value="Pleckstrin-homology domain (PH domain)/Phosphotyrosine-binding domain (PTB)"/>
    <property type="match status" value="1"/>
</dbReference>
<dbReference type="InterPro" id="IPR039801">
    <property type="entry name" value="EPS8-like"/>
</dbReference>
<dbReference type="GO" id="GO:0003779">
    <property type="term" value="F:actin binding"/>
    <property type="evidence" value="ECO:0007669"/>
    <property type="project" value="TreeGrafter"/>
</dbReference>
<evidence type="ECO:0000259" key="13">
    <source>
        <dbReference type="PROSITE" id="PS50002"/>
    </source>
</evidence>
<dbReference type="Gene3D" id="1.10.150.50">
    <property type="entry name" value="Transcription Factor, Ets-1"/>
    <property type="match status" value="1"/>
</dbReference>
<dbReference type="PROSITE" id="PS50002">
    <property type="entry name" value="SH3"/>
    <property type="match status" value="1"/>
</dbReference>
<proteinExistence type="inferred from homology"/>
<feature type="region of interest" description="Disordered" evidence="12">
    <location>
        <begin position="20"/>
        <end position="42"/>
    </location>
</feature>
<feature type="compositionally biased region" description="Low complexity" evidence="12">
    <location>
        <begin position="609"/>
        <end position="618"/>
    </location>
</feature>
<dbReference type="GO" id="GO:1900029">
    <property type="term" value="P:positive regulation of ruffle assembly"/>
    <property type="evidence" value="ECO:0007669"/>
    <property type="project" value="TreeGrafter"/>
</dbReference>
<evidence type="ECO:0000256" key="9">
    <source>
        <dbReference type="ARBA" id="ARBA00067142"/>
    </source>
</evidence>
<dbReference type="CDD" id="cd09540">
    <property type="entry name" value="SAM_EPS8-like"/>
    <property type="match status" value="1"/>
</dbReference>
<evidence type="ECO:0000256" key="6">
    <source>
        <dbReference type="ARBA" id="ARBA00023054"/>
    </source>
</evidence>
<evidence type="ECO:0000256" key="10">
    <source>
        <dbReference type="ARBA" id="ARBA00077699"/>
    </source>
</evidence>
<dbReference type="Pfam" id="PF22975">
    <property type="entry name" value="EPS8_2nd"/>
    <property type="match status" value="1"/>
</dbReference>
<dbReference type="GO" id="GO:0032587">
    <property type="term" value="C:ruffle membrane"/>
    <property type="evidence" value="ECO:0007669"/>
    <property type="project" value="TreeGrafter"/>
</dbReference>
<feature type="domain" description="SH3" evidence="13">
    <location>
        <begin position="487"/>
        <end position="546"/>
    </location>
</feature>